<proteinExistence type="predicted"/>
<dbReference type="AlphaFoldDB" id="A0A317SYY9"/>
<dbReference type="Proteomes" id="UP000246991">
    <property type="component" value="Unassembled WGS sequence"/>
</dbReference>
<feature type="region of interest" description="Disordered" evidence="1">
    <location>
        <begin position="72"/>
        <end position="93"/>
    </location>
</feature>
<protein>
    <submittedName>
        <fullName evidence="2">Uncharacterized protein</fullName>
    </submittedName>
</protein>
<evidence type="ECO:0000256" key="1">
    <source>
        <dbReference type="SAM" id="MobiDB-lite"/>
    </source>
</evidence>
<evidence type="ECO:0000313" key="3">
    <source>
        <dbReference type="Proteomes" id="UP000246991"/>
    </source>
</evidence>
<accession>A0A317SYY9</accession>
<comment type="caution">
    <text evidence="2">The sequence shown here is derived from an EMBL/GenBank/DDBJ whole genome shotgun (WGS) entry which is preliminary data.</text>
</comment>
<keyword evidence="3" id="KW-1185">Reference proteome</keyword>
<name>A0A317SYY9_9PEZI</name>
<organism evidence="2 3">
    <name type="scientific">Tuber magnatum</name>
    <name type="common">white Piedmont truffle</name>
    <dbReference type="NCBI Taxonomy" id="42249"/>
    <lineage>
        <taxon>Eukaryota</taxon>
        <taxon>Fungi</taxon>
        <taxon>Dikarya</taxon>
        <taxon>Ascomycota</taxon>
        <taxon>Pezizomycotina</taxon>
        <taxon>Pezizomycetes</taxon>
        <taxon>Pezizales</taxon>
        <taxon>Tuberaceae</taxon>
        <taxon>Tuber</taxon>
    </lineage>
</organism>
<reference evidence="2 3" key="1">
    <citation type="submission" date="2018-03" db="EMBL/GenBank/DDBJ databases">
        <title>Genomes of Pezizomycetes fungi and the evolution of truffles.</title>
        <authorList>
            <person name="Murat C."/>
            <person name="Payen T."/>
            <person name="Noel B."/>
            <person name="Kuo A."/>
            <person name="Martin F.M."/>
        </authorList>
    </citation>
    <scope>NUCLEOTIDE SEQUENCE [LARGE SCALE GENOMIC DNA]</scope>
    <source>
        <strain evidence="2">091103-1</strain>
    </source>
</reference>
<sequence>MFISVEPKEYSSTVQKSIYDAIIVDGRVFTDSPATPGLKTKRRSVIANSLSLSFFLFLQRYAPGSTVPLPPTIPQQMKQIPSNPPDYLDQTRDRPTTNTQLVLPMNRTPDATYQYSYNRTSTVPQHLLLWKLRRQLFHYENSTTAALAFQNFGRDVTCK</sequence>
<evidence type="ECO:0000313" key="2">
    <source>
        <dbReference type="EMBL" id="PWW79655.1"/>
    </source>
</evidence>
<dbReference type="EMBL" id="PYWC01000007">
    <property type="protein sequence ID" value="PWW79655.1"/>
    <property type="molecule type" value="Genomic_DNA"/>
</dbReference>
<gene>
    <name evidence="2" type="ORF">C7212DRAFT_341921</name>
</gene>